<proteinExistence type="predicted"/>
<dbReference type="RefSeq" id="YP_009445567.1">
    <property type="nucleotide sequence ID" value="NC_036418.1"/>
</dbReference>
<reference evidence="2" key="1">
    <citation type="journal article" date="2017" name="Mitochondrial DNA Part B Resour">
        <title>The first mitochondrial genome for the subfamily Asopinae (Heteroptera: Pentatomidae) and its phylogenetic implications.</title>
        <authorList>
            <person name="Zhao Q."/>
            <person name="Wei J."/>
            <person name="Zhao W."/>
            <person name="Cai B."/>
            <person name="Du X."/>
            <person name="Zhang H."/>
        </authorList>
    </citation>
    <scope>NUCLEOTIDE SEQUENCE</scope>
</reference>
<accession>A0A343R179</accession>
<name>A0A343R179_9HEMI</name>
<evidence type="ECO:0000313" key="2">
    <source>
        <dbReference type="EMBL" id="ATV99244.1"/>
    </source>
</evidence>
<dbReference type="GeneID" id="35116820"/>
<dbReference type="EMBL" id="MF805778">
    <property type="protein sequence ID" value="ATV99244.1"/>
    <property type="molecule type" value="Genomic_DNA"/>
</dbReference>
<dbReference type="AlphaFoldDB" id="A0A343R179"/>
<sequence>MSPLWWEILFMIFLLTYMMFNIMIYFNNKNTINSKITNYKKINNMNWMW</sequence>
<evidence type="ECO:0000256" key="1">
    <source>
        <dbReference type="SAM" id="Phobius"/>
    </source>
</evidence>
<geneLocation type="mitochondrion" evidence="2"/>
<protein>
    <submittedName>
        <fullName evidence="2">ATP synthase F0 subunit 8</fullName>
    </submittedName>
</protein>
<feature type="transmembrane region" description="Helical" evidence="1">
    <location>
        <begin position="6"/>
        <end position="26"/>
    </location>
</feature>
<dbReference type="CTD" id="4509"/>
<keyword evidence="2" id="KW-0496">Mitochondrion</keyword>
<keyword evidence="1" id="KW-0472">Membrane</keyword>
<gene>
    <name evidence="2" type="primary">ATP8</name>
</gene>
<keyword evidence="1" id="KW-0812">Transmembrane</keyword>
<keyword evidence="1" id="KW-1133">Transmembrane helix</keyword>
<organism evidence="2">
    <name type="scientific">Picromerus griseus</name>
    <dbReference type="NCBI Taxonomy" id="302084"/>
    <lineage>
        <taxon>Eukaryota</taxon>
        <taxon>Metazoa</taxon>
        <taxon>Ecdysozoa</taxon>
        <taxon>Arthropoda</taxon>
        <taxon>Hexapoda</taxon>
        <taxon>Insecta</taxon>
        <taxon>Pterygota</taxon>
        <taxon>Neoptera</taxon>
        <taxon>Paraneoptera</taxon>
        <taxon>Hemiptera</taxon>
        <taxon>Heteroptera</taxon>
        <taxon>Panheteroptera</taxon>
        <taxon>Pentatomomorpha</taxon>
        <taxon>Pentatomoidea</taxon>
        <taxon>Pentatomidae</taxon>
        <taxon>Asopinae</taxon>
        <taxon>Picromerus</taxon>
    </lineage>
</organism>